<name>A0A937USM5_9ACTN</name>
<sequence length="92" mass="9954">MACITHLCGAVDRFPRHRRVPPGHEKSEPADDRATPVILLILRPVFLRAVFGDILGRAGSRLRDWGLTARHSLAGGAVRASLVPPGNGKHFA</sequence>
<evidence type="ECO:0000313" key="1">
    <source>
        <dbReference type="EMBL" id="MBL7630420.1"/>
    </source>
</evidence>
<accession>A0A937USM5</accession>
<comment type="caution">
    <text evidence="1">The sequence shown here is derived from an EMBL/GenBank/DDBJ whole genome shotgun (WGS) entry which is preliminary data.</text>
</comment>
<dbReference type="AlphaFoldDB" id="A0A937USM5"/>
<organism evidence="1 2">
    <name type="scientific">Frankia nepalensis</name>
    <dbReference type="NCBI Taxonomy" id="1836974"/>
    <lineage>
        <taxon>Bacteria</taxon>
        <taxon>Bacillati</taxon>
        <taxon>Actinomycetota</taxon>
        <taxon>Actinomycetes</taxon>
        <taxon>Frankiales</taxon>
        <taxon>Frankiaceae</taxon>
        <taxon>Frankia</taxon>
    </lineage>
</organism>
<protein>
    <submittedName>
        <fullName evidence="1">Uncharacterized protein</fullName>
    </submittedName>
</protein>
<reference evidence="1" key="1">
    <citation type="submission" date="2020-12" db="EMBL/GenBank/DDBJ databases">
        <title>Genomic characterization of non-nitrogen-fixing Frankia strains.</title>
        <authorList>
            <person name="Carlos-Shanley C."/>
            <person name="Guerra T."/>
            <person name="Hahn D."/>
        </authorList>
    </citation>
    <scope>NUCLEOTIDE SEQUENCE</scope>
    <source>
        <strain evidence="1">CN6</strain>
    </source>
</reference>
<gene>
    <name evidence="1" type="ORF">I7412_25315</name>
</gene>
<dbReference type="Proteomes" id="UP000604475">
    <property type="component" value="Unassembled WGS sequence"/>
</dbReference>
<dbReference type="EMBL" id="JAEACQ010000248">
    <property type="protein sequence ID" value="MBL7630420.1"/>
    <property type="molecule type" value="Genomic_DNA"/>
</dbReference>
<proteinExistence type="predicted"/>
<keyword evidence="2" id="KW-1185">Reference proteome</keyword>
<dbReference type="RefSeq" id="WP_203002520.1">
    <property type="nucleotide sequence ID" value="NZ_JADWYU010000173.1"/>
</dbReference>
<evidence type="ECO:0000313" key="2">
    <source>
        <dbReference type="Proteomes" id="UP000604475"/>
    </source>
</evidence>